<sequence length="763" mass="81242">MIAGALLSLGCGAVDPPREDGGETDQQAQALGSFSFQHTLDMNGLLAAGQVSSTVNTEFDIGQLSSIFDGDTSTLARTPAVNPCIITLAFDAPVNFNQSRIMLATDGTLKLEIADSLSDLDSHTGTYTLAINNQVLSPNAWGSASFTAAGKFVRATVTRTVTDNYVHIREWEIGALTTINSIKVTPSASTTANTVKMLTGRSLQLKARYADTNKKLYPITHPQTWSSSNPAVATVDSTGKVTATGTAGTATLTVAANGVSDTVAVTTSSSFTQTRDASRTRKVAVVLRDPPVPQHGNVPMHQLYGWNDPNAQIATVISRLRASSGGAVNYVVVQTTNIGASNLYTRWYGAPLGFNDLISWYDQGFGFWNPQLNAAANSGNLGFEYNQLLTDLQLCEKRDAGLIDEVWVYTDPYGGMFESRLAGPGAFWYNSDPLLGTTCNGQLPIMGLNYEASTPNAVHSFGHRMESVMTQVMGRWDAAATDPNDWEKFATLDKDKPGQGHIGNTHIPVNGLVDYDDYDILTPVTSYEASWQYYPFLQDVTSSVSCAAWGCTDDGYYQFMFGHIPRFTSVSDGKLNNWWFYFLDYPAAVKAARDLTSGNVGHATLGFENTASWTASVGTKTQDTAAGERTQGAASLKLTGIGAGVTLTSAALSSSAVAVAGHLSVDVRVSTQLAGLTGAGVKLCLKSPQRGIGSYVCSSLQSLNGIANSVASTFYTVPWTLPSATLTALQAGSFNDLQIQVVLSGVPSGGQSASWIFDRAVFF</sequence>
<proteinExistence type="predicted"/>
<dbReference type="InterPro" id="IPR008964">
    <property type="entry name" value="Invasin/intimin_cell_adhesion"/>
</dbReference>
<organism evidence="2 3">
    <name type="scientific">Sorangium cellulosum</name>
    <name type="common">Polyangium cellulosum</name>
    <dbReference type="NCBI Taxonomy" id="56"/>
    <lineage>
        <taxon>Bacteria</taxon>
        <taxon>Pseudomonadati</taxon>
        <taxon>Myxococcota</taxon>
        <taxon>Polyangia</taxon>
        <taxon>Polyangiales</taxon>
        <taxon>Polyangiaceae</taxon>
        <taxon>Sorangium</taxon>
    </lineage>
</organism>
<protein>
    <recommendedName>
        <fullName evidence="1">BIG2 domain-containing protein</fullName>
    </recommendedName>
</protein>
<gene>
    <name evidence="2" type="ORF">BE17_16785</name>
</gene>
<dbReference type="EMBL" id="JEMB01002454">
    <property type="protein sequence ID" value="KYF81051.1"/>
    <property type="molecule type" value="Genomic_DNA"/>
</dbReference>
<reference evidence="2 3" key="1">
    <citation type="submission" date="2014-02" db="EMBL/GenBank/DDBJ databases">
        <title>The small core and large imbalanced accessory genome model reveals a collaborative survival strategy of Sorangium cellulosum strains in nature.</title>
        <authorList>
            <person name="Han K."/>
            <person name="Peng R."/>
            <person name="Blom J."/>
            <person name="Li Y.-Z."/>
        </authorList>
    </citation>
    <scope>NUCLEOTIDE SEQUENCE [LARGE SCALE GENOMIC DNA]</scope>
    <source>
        <strain evidence="2 3">So0011-07</strain>
    </source>
</reference>
<dbReference type="Pfam" id="PF02368">
    <property type="entry name" value="Big_2"/>
    <property type="match status" value="1"/>
</dbReference>
<dbReference type="SUPFAM" id="SSF49373">
    <property type="entry name" value="Invasin/intimin cell-adhesion fragments"/>
    <property type="match status" value="1"/>
</dbReference>
<dbReference type="InterPro" id="IPR003343">
    <property type="entry name" value="Big_2"/>
</dbReference>
<dbReference type="AlphaFoldDB" id="A0A150RLM5"/>
<evidence type="ECO:0000313" key="2">
    <source>
        <dbReference type="EMBL" id="KYF81051.1"/>
    </source>
</evidence>
<dbReference type="Proteomes" id="UP000075635">
    <property type="component" value="Unassembled WGS sequence"/>
</dbReference>
<feature type="domain" description="BIG2" evidence="1">
    <location>
        <begin position="184"/>
        <end position="266"/>
    </location>
</feature>
<comment type="caution">
    <text evidence="2">The sequence shown here is derived from an EMBL/GenBank/DDBJ whole genome shotgun (WGS) entry which is preliminary data.</text>
</comment>
<evidence type="ECO:0000313" key="3">
    <source>
        <dbReference type="Proteomes" id="UP000075635"/>
    </source>
</evidence>
<evidence type="ECO:0000259" key="1">
    <source>
        <dbReference type="SMART" id="SM00635"/>
    </source>
</evidence>
<name>A0A150RLM5_SORCE</name>
<dbReference type="Gene3D" id="2.60.40.1080">
    <property type="match status" value="1"/>
</dbReference>
<accession>A0A150RLM5</accession>
<dbReference type="SMART" id="SM00635">
    <property type="entry name" value="BID_2"/>
    <property type="match status" value="1"/>
</dbReference>